<proteinExistence type="predicted"/>
<dbReference type="EMBL" id="JACGCM010001896">
    <property type="protein sequence ID" value="KAF6147544.1"/>
    <property type="molecule type" value="Genomic_DNA"/>
</dbReference>
<dbReference type="Gene3D" id="1.20.140.30">
    <property type="entry name" value="MOB kinase activator"/>
    <property type="match status" value="2"/>
</dbReference>
<keyword evidence="2" id="KW-1185">Reference proteome</keyword>
<dbReference type="Proteomes" id="UP000541444">
    <property type="component" value="Unassembled WGS sequence"/>
</dbReference>
<accession>A0A7J7LYB1</accession>
<name>A0A7J7LYB1_9MAGN</name>
<dbReference type="Pfam" id="PF03637">
    <property type="entry name" value="Mob1_phocein"/>
    <property type="match status" value="1"/>
</dbReference>
<dbReference type="OrthoDB" id="8170117at2759"/>
<dbReference type="AlphaFoldDB" id="A0A7J7LYB1"/>
<dbReference type="SMART" id="SM01388">
    <property type="entry name" value="Mob1_phocein"/>
    <property type="match status" value="1"/>
</dbReference>
<dbReference type="InterPro" id="IPR005301">
    <property type="entry name" value="MOB_kinase_act_fam"/>
</dbReference>
<dbReference type="InterPro" id="IPR036703">
    <property type="entry name" value="MOB_kinase_act_sf"/>
</dbReference>
<comment type="caution">
    <text evidence="1">The sequence shown here is derived from an EMBL/GenBank/DDBJ whole genome shotgun (WGS) entry which is preliminary data.</text>
</comment>
<organism evidence="1 2">
    <name type="scientific">Kingdonia uniflora</name>
    <dbReference type="NCBI Taxonomy" id="39325"/>
    <lineage>
        <taxon>Eukaryota</taxon>
        <taxon>Viridiplantae</taxon>
        <taxon>Streptophyta</taxon>
        <taxon>Embryophyta</taxon>
        <taxon>Tracheophyta</taxon>
        <taxon>Spermatophyta</taxon>
        <taxon>Magnoliopsida</taxon>
        <taxon>Ranunculales</taxon>
        <taxon>Circaeasteraceae</taxon>
        <taxon>Kingdonia</taxon>
    </lineage>
</organism>
<evidence type="ECO:0000313" key="1">
    <source>
        <dbReference type="EMBL" id="KAF6147544.1"/>
    </source>
</evidence>
<protein>
    <submittedName>
        <fullName evidence="1">Uncharacterized protein</fullName>
    </submittedName>
</protein>
<evidence type="ECO:0000313" key="2">
    <source>
        <dbReference type="Proteomes" id="UP000541444"/>
    </source>
</evidence>
<gene>
    <name evidence="1" type="ORF">GIB67_037433</name>
</gene>
<dbReference type="SUPFAM" id="SSF101152">
    <property type="entry name" value="Mob1/phocein"/>
    <property type="match status" value="1"/>
</dbReference>
<dbReference type="PANTHER" id="PTHR22599">
    <property type="entry name" value="MPS ONE BINDER KINASE ACTIVATOR-LIKE MOB"/>
    <property type="match status" value="1"/>
</dbReference>
<reference evidence="1 2" key="1">
    <citation type="journal article" date="2020" name="IScience">
        <title>Genome Sequencing of the Endangered Kingdonia uniflora (Circaeasteraceae, Ranunculales) Reveals Potential Mechanisms of Evolutionary Specialization.</title>
        <authorList>
            <person name="Sun Y."/>
            <person name="Deng T."/>
            <person name="Zhang A."/>
            <person name="Moore M.J."/>
            <person name="Landis J.B."/>
            <person name="Lin N."/>
            <person name="Zhang H."/>
            <person name="Zhang X."/>
            <person name="Huang J."/>
            <person name="Zhang X."/>
            <person name="Sun H."/>
            <person name="Wang H."/>
        </authorList>
    </citation>
    <scope>NUCLEOTIDE SEQUENCE [LARGE SCALE GENOMIC DNA]</scope>
    <source>
        <strain evidence="1">TB1705</strain>
        <tissue evidence="1">Leaf</tissue>
    </source>
</reference>
<sequence>MLGEQLQQHLDATLGTGNLKDAVKLPTGEDLNEWADDVEIKKPIKVSGPKYVDYLMDWIAVQLNGVLFPHNFLDVVKIIFKWLFRIYAHIYHSHFQSIVGLGEEAHLNTCFKHFVMFTWLSS</sequence>